<evidence type="ECO:0000259" key="1">
    <source>
        <dbReference type="PROSITE" id="PS50181"/>
    </source>
</evidence>
<keyword evidence="2" id="KW-1185">Reference proteome</keyword>
<dbReference type="InterPro" id="IPR036047">
    <property type="entry name" value="F-box-like_dom_sf"/>
</dbReference>
<evidence type="ECO:0000313" key="2">
    <source>
        <dbReference type="Proteomes" id="UP000515124"/>
    </source>
</evidence>
<dbReference type="SUPFAM" id="SSF52047">
    <property type="entry name" value="RNI-like"/>
    <property type="match status" value="1"/>
</dbReference>
<gene>
    <name evidence="3" type="primary">LOC110746759</name>
</gene>
<proteinExistence type="predicted"/>
<dbReference type="SUPFAM" id="SSF81383">
    <property type="entry name" value="F-box domain"/>
    <property type="match status" value="1"/>
</dbReference>
<dbReference type="GeneID" id="110746759"/>
<evidence type="ECO:0000313" key="3">
    <source>
        <dbReference type="RefSeq" id="XP_021802692.1"/>
    </source>
</evidence>
<dbReference type="CDD" id="cd09917">
    <property type="entry name" value="F-box_SF"/>
    <property type="match status" value="1"/>
</dbReference>
<organism evidence="2 3">
    <name type="scientific">Prunus avium</name>
    <name type="common">Cherry</name>
    <name type="synonym">Cerasus avium</name>
    <dbReference type="NCBI Taxonomy" id="42229"/>
    <lineage>
        <taxon>Eukaryota</taxon>
        <taxon>Viridiplantae</taxon>
        <taxon>Streptophyta</taxon>
        <taxon>Embryophyta</taxon>
        <taxon>Tracheophyta</taxon>
        <taxon>Spermatophyta</taxon>
        <taxon>Magnoliopsida</taxon>
        <taxon>eudicotyledons</taxon>
        <taxon>Gunneridae</taxon>
        <taxon>Pentapetalae</taxon>
        <taxon>rosids</taxon>
        <taxon>fabids</taxon>
        <taxon>Rosales</taxon>
        <taxon>Rosaceae</taxon>
        <taxon>Amygdaloideae</taxon>
        <taxon>Amygdaleae</taxon>
        <taxon>Prunus</taxon>
    </lineage>
</organism>
<dbReference type="InterPro" id="IPR053197">
    <property type="entry name" value="F-box_SCFL_complex_component"/>
</dbReference>
<dbReference type="InterPro" id="IPR032675">
    <property type="entry name" value="LRR_dom_sf"/>
</dbReference>
<reference evidence="3" key="1">
    <citation type="submission" date="2025-08" db="UniProtKB">
        <authorList>
            <consortium name="RefSeq"/>
        </authorList>
    </citation>
    <scope>IDENTIFICATION</scope>
</reference>
<feature type="domain" description="F-box" evidence="1">
    <location>
        <begin position="25"/>
        <end position="72"/>
    </location>
</feature>
<dbReference type="PANTHER" id="PTHR34223">
    <property type="entry name" value="OS11G0201299 PROTEIN"/>
    <property type="match status" value="1"/>
</dbReference>
<dbReference type="Pfam" id="PF12937">
    <property type="entry name" value="F-box-like"/>
    <property type="match status" value="1"/>
</dbReference>
<dbReference type="KEGG" id="pavi:110746759"/>
<name>A0A6P5RIV5_PRUAV</name>
<feature type="non-terminal residue" evidence="3">
    <location>
        <position position="253"/>
    </location>
</feature>
<dbReference type="AlphaFoldDB" id="A0A6P5RIV5"/>
<dbReference type="Proteomes" id="UP000515124">
    <property type="component" value="Unplaced"/>
</dbReference>
<dbReference type="Gene3D" id="1.20.1280.50">
    <property type="match status" value="1"/>
</dbReference>
<dbReference type="InterPro" id="IPR001810">
    <property type="entry name" value="F-box_dom"/>
</dbReference>
<dbReference type="Gene3D" id="3.80.10.10">
    <property type="entry name" value="Ribonuclease Inhibitor"/>
    <property type="match status" value="1"/>
</dbReference>
<dbReference type="PROSITE" id="PS50181">
    <property type="entry name" value="FBOX"/>
    <property type="match status" value="1"/>
</dbReference>
<protein>
    <submittedName>
        <fullName evidence="3">F-box/LRR-repeat protein 25-like</fullName>
    </submittedName>
</protein>
<accession>A0A6P5RIV5</accession>
<sequence length="253" mass="29234">MEPKPKLLATASCRGQGVQAESMMLDRLSHLPDEVTHHILSFLDLTDVIRVGCVSKRCREFYLSTQSLKFDLEELSDMNISTCSKRLELMRSLDRFLFHRRDNKIESCRINWLLHNFDIDNCFCDETFRVMMWIYNAVRCNVEELHLSICEYKGKPLWTLSVRFLKHPLLASLSNLESLILAHVNVEDEGFFKWISRSCKSLKLLHLDSCDGMQNMAIESSSLETLIFVHPGLRIGCEINISISGEKLGYLQL</sequence>
<dbReference type="SMART" id="SM00256">
    <property type="entry name" value="FBOX"/>
    <property type="match status" value="1"/>
</dbReference>
<dbReference type="PANTHER" id="PTHR34223:SF51">
    <property type="entry name" value="OS06G0556300 PROTEIN"/>
    <property type="match status" value="1"/>
</dbReference>
<dbReference type="RefSeq" id="XP_021802692.1">
    <property type="nucleotide sequence ID" value="XM_021947000.1"/>
</dbReference>